<dbReference type="GO" id="GO:0141024">
    <property type="term" value="P:adhesion of symbiont to host cell surface via host membrane carbohydrate"/>
    <property type="evidence" value="ECO:0000269"/>
    <property type="project" value="SigSci"/>
</dbReference>
<evidence type="ECO:0000313" key="2">
    <source>
        <dbReference type="EMBL" id="AAQ81881.1"/>
    </source>
</evidence>
<feature type="signal peptide" evidence="1">
    <location>
        <begin position="1"/>
        <end position="22"/>
    </location>
</feature>
<feature type="non-terminal residue" evidence="2">
    <location>
        <position position="303"/>
    </location>
</feature>
<dbReference type="VEuPathDB" id="CryptoDB:CPATCC_0013850"/>
<organism evidence="2">
    <name type="scientific">Cryptosporidium parvum</name>
    <dbReference type="NCBI Taxonomy" id="5807"/>
    <lineage>
        <taxon>Eukaryota</taxon>
        <taxon>Sar</taxon>
        <taxon>Alveolata</taxon>
        <taxon>Apicomplexa</taxon>
        <taxon>Conoidasida</taxon>
        <taxon>Coccidia</taxon>
        <taxon>Eucoccidiorida</taxon>
        <taxon>Eimeriorina</taxon>
        <taxon>Cryptosporidiidae</taxon>
        <taxon>Cryptosporidium</taxon>
    </lineage>
</organism>
<evidence type="ECO:0000256" key="1">
    <source>
        <dbReference type="SAM" id="SignalP"/>
    </source>
</evidence>
<dbReference type="AlphaFoldDB" id="Q6W743"/>
<proteinExistence type="predicted"/>
<accession>Q6W743</accession>
<keyword evidence="2" id="KW-0430">Lectin</keyword>
<sequence>MSGARSSIFIACILYFISLVSANGVCILKKGASCLNASYSFIEGGMTPGDAIRVSVVLLPSASLELTNSSFQNIATLRFGVDSCSIESGIASLRAYSLYKNGQYNTGSTISFDLVALEKSLAIFIAGSKVLEIPLLVAAPFMLTSDSNGSAPTLQFLEYSTTETGFCSIASSGSCNNSSLVGMSNGVTKNLTIRAELPSSIPDDYFSFYISTYSNIYKLPVLEVAFTKQEWLATSSGSFVGRGKIPAGINLGSSINFVLVPSSGGSVELKVNEKSLGVVKVDASSIKFIYQSVSQGTMNVSYK</sequence>
<dbReference type="GO" id="GO:0030246">
    <property type="term" value="F:carbohydrate binding"/>
    <property type="evidence" value="ECO:0007669"/>
    <property type="project" value="UniProtKB-KW"/>
</dbReference>
<dbReference type="VEuPathDB" id="CryptoDB:cgd6_2330"/>
<protein>
    <submittedName>
        <fullName evidence="2">Gal/GalNAc binding lectin</fullName>
    </submittedName>
</protein>
<feature type="chain" id="PRO_5004282290" evidence="1">
    <location>
        <begin position="23"/>
        <end position="303"/>
    </location>
</feature>
<name>Q6W743_CRYPV</name>
<dbReference type="EMBL" id="AY308041">
    <property type="protein sequence ID" value="AAQ81881.1"/>
    <property type="molecule type" value="Genomic_DNA"/>
</dbReference>
<reference evidence="2" key="1">
    <citation type="journal article" date="2007" name="J. Biol. Chem.">
        <title>Cryptosporidium p30, a galactose/N-acetylgalactosamine-specific lectin, mediates infection in vitro.</title>
        <authorList>
            <person name="Bhat N."/>
            <person name="Joe A."/>
            <person name="PereiraPerrin M."/>
            <person name="Ward H.D."/>
        </authorList>
    </citation>
    <scope>NUCLEOTIDE SEQUENCE</scope>
    <source>
        <strain evidence="2">GCH1</strain>
    </source>
</reference>
<keyword evidence="1" id="KW-0732">Signal</keyword>